<feature type="domain" description="RNA polymerase sigma-70 region 2" evidence="7">
    <location>
        <begin position="79"/>
        <end position="147"/>
    </location>
</feature>
<dbReference type="Gene3D" id="1.20.120.1810">
    <property type="match status" value="1"/>
</dbReference>
<evidence type="ECO:0000259" key="7">
    <source>
        <dbReference type="Pfam" id="PF04542"/>
    </source>
</evidence>
<dbReference type="NCBIfam" id="TIGR02980">
    <property type="entry name" value="SigBFG"/>
    <property type="match status" value="1"/>
</dbReference>
<dbReference type="NCBIfam" id="TIGR02937">
    <property type="entry name" value="sigma70-ECF"/>
    <property type="match status" value="1"/>
</dbReference>
<feature type="domain" description="RNA polymerase sigma-70 region 4" evidence="8">
    <location>
        <begin position="245"/>
        <end position="294"/>
    </location>
</feature>
<dbReference type="InterPro" id="IPR013324">
    <property type="entry name" value="RNA_pol_sigma_r3/r4-like"/>
</dbReference>
<dbReference type="InterPro" id="IPR007627">
    <property type="entry name" value="RNA_pol_sigma70_r2"/>
</dbReference>
<dbReference type="Proteomes" id="UP000466517">
    <property type="component" value="Chromosome"/>
</dbReference>
<dbReference type="Gene3D" id="1.20.140.160">
    <property type="match status" value="1"/>
</dbReference>
<dbReference type="InterPro" id="IPR007624">
    <property type="entry name" value="RNA_pol_sigma70_r3"/>
</dbReference>
<dbReference type="GO" id="GO:0003677">
    <property type="term" value="F:DNA binding"/>
    <property type="evidence" value="ECO:0007669"/>
    <property type="project" value="UniProtKB-KW"/>
</dbReference>
<evidence type="ECO:0000256" key="2">
    <source>
        <dbReference type="ARBA" id="ARBA00023082"/>
    </source>
</evidence>
<evidence type="ECO:0000256" key="5">
    <source>
        <dbReference type="SAM" id="MobiDB-lite"/>
    </source>
</evidence>
<dbReference type="InterPro" id="IPR000943">
    <property type="entry name" value="RNA_pol_sigma70"/>
</dbReference>
<dbReference type="InterPro" id="IPR014322">
    <property type="entry name" value="RNA_pol_sigma-B/F/G"/>
</dbReference>
<evidence type="ECO:0000259" key="6">
    <source>
        <dbReference type="Pfam" id="PF04539"/>
    </source>
</evidence>
<protein>
    <submittedName>
        <fullName evidence="9">Alternative sigma factor SigF</fullName>
    </submittedName>
</protein>
<accession>A0A7I7XPB8</accession>
<dbReference type="AlphaFoldDB" id="A0A7I7XPB8"/>
<dbReference type="PANTHER" id="PTHR30385">
    <property type="entry name" value="SIGMA FACTOR F FLAGELLAR"/>
    <property type="match status" value="1"/>
</dbReference>
<proteinExistence type="predicted"/>
<feature type="region of interest" description="Disordered" evidence="5">
    <location>
        <begin position="1"/>
        <end position="38"/>
    </location>
</feature>
<dbReference type="GO" id="GO:0016987">
    <property type="term" value="F:sigma factor activity"/>
    <property type="evidence" value="ECO:0007669"/>
    <property type="project" value="UniProtKB-KW"/>
</dbReference>
<keyword evidence="3" id="KW-0238">DNA-binding</keyword>
<evidence type="ECO:0000256" key="3">
    <source>
        <dbReference type="ARBA" id="ARBA00023125"/>
    </source>
</evidence>
<dbReference type="NCBIfam" id="NF005514">
    <property type="entry name" value="PRK07122.1"/>
    <property type="match status" value="1"/>
</dbReference>
<dbReference type="SUPFAM" id="SSF88946">
    <property type="entry name" value="Sigma2 domain of RNA polymerase sigma factors"/>
    <property type="match status" value="1"/>
</dbReference>
<dbReference type="Pfam" id="PF04545">
    <property type="entry name" value="Sigma70_r4"/>
    <property type="match status" value="1"/>
</dbReference>
<dbReference type="Pfam" id="PF04539">
    <property type="entry name" value="Sigma70_r3"/>
    <property type="match status" value="1"/>
</dbReference>
<dbReference type="PANTHER" id="PTHR30385:SF4">
    <property type="entry name" value="RNA POLYMERASE SIGMA-E FACTOR"/>
    <property type="match status" value="1"/>
</dbReference>
<organism evidence="9 10">
    <name type="scientific">Mycolicibacterium madagascariense</name>
    <dbReference type="NCBI Taxonomy" id="212765"/>
    <lineage>
        <taxon>Bacteria</taxon>
        <taxon>Bacillati</taxon>
        <taxon>Actinomycetota</taxon>
        <taxon>Actinomycetes</taxon>
        <taxon>Mycobacteriales</taxon>
        <taxon>Mycobacteriaceae</taxon>
        <taxon>Mycolicibacterium</taxon>
    </lineage>
</organism>
<dbReference type="PRINTS" id="PR00046">
    <property type="entry name" value="SIGMA70FCT"/>
</dbReference>
<sequence length="296" mass="33451">MTMQLERPEQELGRPVQELERPAQHDLESPAEPELEHPAEVELVEPQVDEYADVMEMFAAMSGGVPESAEVRRQREAIFNRCLTLADRIARHYGGRGEDIEDLTQVARLGLVKAVNRFDPSKGSHFVAFAVPTMMGEVRRHFRDHGWSMHVPRRLKDRHGHITKATTELTQTLGRAPTAGQLAEVLGMSREDIVDSMLAAEAYRVHSIDAPVSSGDSAPRMVSDTVGGMDFEFDRITDQQTVRPLLSALPERERTVLYLRFFESMTQSQIAEQIGVSQMHVSRILEKTLRELRNQI</sequence>
<reference evidence="9 10" key="1">
    <citation type="journal article" date="2019" name="Emerg. Microbes Infect.">
        <title>Comprehensive subspecies identification of 175 nontuberculous mycobacteria species based on 7547 genomic profiles.</title>
        <authorList>
            <person name="Matsumoto Y."/>
            <person name="Kinjo T."/>
            <person name="Motooka D."/>
            <person name="Nabeya D."/>
            <person name="Jung N."/>
            <person name="Uechi K."/>
            <person name="Horii T."/>
            <person name="Iida T."/>
            <person name="Fujita J."/>
            <person name="Nakamura S."/>
        </authorList>
    </citation>
    <scope>NUCLEOTIDE SEQUENCE [LARGE SCALE GENOMIC DNA]</scope>
    <source>
        <strain evidence="9 10">JCM 13574</strain>
    </source>
</reference>
<dbReference type="Pfam" id="PF04542">
    <property type="entry name" value="Sigma70_r2"/>
    <property type="match status" value="1"/>
</dbReference>
<name>A0A7I7XPB8_9MYCO</name>
<dbReference type="SUPFAM" id="SSF88659">
    <property type="entry name" value="Sigma3 and sigma4 domains of RNA polymerase sigma factors"/>
    <property type="match status" value="2"/>
</dbReference>
<dbReference type="InterPro" id="IPR007630">
    <property type="entry name" value="RNA_pol_sigma70_r4"/>
</dbReference>
<evidence type="ECO:0000313" key="10">
    <source>
        <dbReference type="Proteomes" id="UP000466517"/>
    </source>
</evidence>
<gene>
    <name evidence="9" type="ORF">MMAD_53300</name>
</gene>
<dbReference type="EMBL" id="AP022610">
    <property type="protein sequence ID" value="BBZ31035.1"/>
    <property type="molecule type" value="Genomic_DNA"/>
</dbReference>
<dbReference type="InterPro" id="IPR014284">
    <property type="entry name" value="RNA_pol_sigma-70_dom"/>
</dbReference>
<keyword evidence="2" id="KW-0731">Sigma factor</keyword>
<dbReference type="GO" id="GO:0006352">
    <property type="term" value="P:DNA-templated transcription initiation"/>
    <property type="evidence" value="ECO:0007669"/>
    <property type="project" value="InterPro"/>
</dbReference>
<feature type="domain" description="RNA polymerase sigma-70 region 3" evidence="6">
    <location>
        <begin position="161"/>
        <end position="213"/>
    </location>
</feature>
<dbReference type="CDD" id="cd06171">
    <property type="entry name" value="Sigma70_r4"/>
    <property type="match status" value="1"/>
</dbReference>
<dbReference type="KEGG" id="mmag:MMAD_53300"/>
<evidence type="ECO:0000256" key="4">
    <source>
        <dbReference type="ARBA" id="ARBA00023163"/>
    </source>
</evidence>
<keyword evidence="4" id="KW-0804">Transcription</keyword>
<dbReference type="InterPro" id="IPR013325">
    <property type="entry name" value="RNA_pol_sigma_r2"/>
</dbReference>
<keyword evidence="1" id="KW-0805">Transcription regulation</keyword>
<evidence type="ECO:0000259" key="8">
    <source>
        <dbReference type="Pfam" id="PF04545"/>
    </source>
</evidence>
<evidence type="ECO:0000313" key="9">
    <source>
        <dbReference type="EMBL" id="BBZ31035.1"/>
    </source>
</evidence>
<evidence type="ECO:0000256" key="1">
    <source>
        <dbReference type="ARBA" id="ARBA00023015"/>
    </source>
</evidence>
<keyword evidence="10" id="KW-1185">Reference proteome</keyword>